<evidence type="ECO:0000313" key="11">
    <source>
        <dbReference type="EMBL" id="MBF7127956.1"/>
    </source>
</evidence>
<dbReference type="Pfam" id="PF00294">
    <property type="entry name" value="PfkB"/>
    <property type="match status" value="1"/>
</dbReference>
<dbReference type="EC" id="2.7.1.144" evidence="7"/>
<dbReference type="UniPathway" id="UPA00704">
    <property type="reaction ID" value="UER00715"/>
</dbReference>
<dbReference type="SUPFAM" id="SSF53613">
    <property type="entry name" value="Ribokinase-like"/>
    <property type="match status" value="1"/>
</dbReference>
<dbReference type="GO" id="GO:0044281">
    <property type="term" value="P:small molecule metabolic process"/>
    <property type="evidence" value="ECO:0007669"/>
    <property type="project" value="UniProtKB-ARBA"/>
</dbReference>
<dbReference type="EMBL" id="WENB01000005">
    <property type="protein sequence ID" value="KAF0412631.1"/>
    <property type="molecule type" value="Genomic_DNA"/>
</dbReference>
<sequence length="311" mass="34382">MIYTCTLNPAIDLFIETQQLKPRVVNRTNNYDIQANGKGVNVSFILKMLGIDNTALGVGGGFTNSFIEDTLTKRGIPNKFIHTDQPTRINVFTRVIEEDTEYKEVNSGPHVTKQQVAELMRMIEKLTSKDILIISGSFSEGINPNILVEIAKLSKVKRFKLIIDTNYKEVLDTLAFGPELLKPNVEELEKWFGSKILSQQDLIKYCEKLIDCGAKNILLSMGSEGALFVNKDTVLRGDAPKGVVVNTACSGDTMLGTFVAGMCQQKSLAENLKFSIAAGSSTAFKAGLTDFSDVEELNEQIKIETVRRDSK</sequence>
<dbReference type="GO" id="GO:0008662">
    <property type="term" value="F:1-phosphofructokinase activity"/>
    <property type="evidence" value="ECO:0007669"/>
    <property type="project" value="InterPro"/>
</dbReference>
<dbReference type="FunFam" id="3.40.1190.20:FF:000001">
    <property type="entry name" value="Phosphofructokinase"/>
    <property type="match status" value="1"/>
</dbReference>
<dbReference type="CDD" id="cd01164">
    <property type="entry name" value="FruK_PfkB_like"/>
    <property type="match status" value="1"/>
</dbReference>
<dbReference type="NCBIfam" id="TIGR03828">
    <property type="entry name" value="pfkB"/>
    <property type="match status" value="1"/>
</dbReference>
<evidence type="ECO:0000313" key="12">
    <source>
        <dbReference type="Proteomes" id="UP000196118"/>
    </source>
</evidence>
<dbReference type="Proteomes" id="UP000472573">
    <property type="component" value="Unassembled WGS sequence"/>
</dbReference>
<dbReference type="GO" id="GO:0009024">
    <property type="term" value="F:tagatose-6-phosphate kinase activity"/>
    <property type="evidence" value="ECO:0007669"/>
    <property type="project" value="UniProtKB-EC"/>
</dbReference>
<name>A0A1Y0VQW1_PEDPE</name>
<comment type="pathway">
    <text evidence="7">Carbohydrate metabolism; D-tagatose 6-phosphate degradation; D-glyceraldehyde 3-phosphate and glycerone phosphate from D-tagatose 6-phosphate: step 1/2.</text>
</comment>
<comment type="catalytic activity">
    <reaction evidence="7">
        <text>D-tagatofuranose 6-phosphate + ATP = D-tagatofuranose 1,6-bisphosphate + ADP + H(+)</text>
        <dbReference type="Rhea" id="RHEA:12420"/>
        <dbReference type="ChEBI" id="CHEBI:15378"/>
        <dbReference type="ChEBI" id="CHEBI:30616"/>
        <dbReference type="ChEBI" id="CHEBI:58694"/>
        <dbReference type="ChEBI" id="CHEBI:58695"/>
        <dbReference type="ChEBI" id="CHEBI:456216"/>
        <dbReference type="EC" id="2.7.1.144"/>
    </reaction>
</comment>
<gene>
    <name evidence="9" type="primary">fruK</name>
    <name evidence="10" type="synonym">pfkB</name>
    <name evidence="10" type="ORF">GBO79_08705</name>
    <name evidence="11" type="ORF">ITQ97_09110</name>
    <name evidence="9" type="ORF">S100892_02052</name>
</gene>
<dbReference type="GO" id="GO:0005829">
    <property type="term" value="C:cytosol"/>
    <property type="evidence" value="ECO:0007669"/>
    <property type="project" value="TreeGrafter"/>
</dbReference>
<evidence type="ECO:0000256" key="7">
    <source>
        <dbReference type="PIRNR" id="PIRNR000535"/>
    </source>
</evidence>
<keyword evidence="5 9" id="KW-0418">Kinase</keyword>
<dbReference type="InterPro" id="IPR011611">
    <property type="entry name" value="PfkB_dom"/>
</dbReference>
<dbReference type="EMBL" id="CP021474">
    <property type="protein sequence ID" value="ARW20591.1"/>
    <property type="molecule type" value="Genomic_DNA"/>
</dbReference>
<dbReference type="RefSeq" id="WP_011672872.1">
    <property type="nucleotide sequence ID" value="NZ_CABMIS010000004.1"/>
</dbReference>
<evidence type="ECO:0000256" key="2">
    <source>
        <dbReference type="ARBA" id="ARBA00022679"/>
    </source>
</evidence>
<comment type="similarity">
    <text evidence="1">Belongs to the carbohydrate kinase pfkB family.</text>
</comment>
<evidence type="ECO:0000313" key="10">
    <source>
        <dbReference type="EMBL" id="KAF0412631.1"/>
    </source>
</evidence>
<dbReference type="GeneID" id="33062133"/>
<evidence type="ECO:0000259" key="8">
    <source>
        <dbReference type="Pfam" id="PF00294"/>
    </source>
</evidence>
<dbReference type="GO" id="GO:2001059">
    <property type="term" value="P:D-tagatose 6-phosphate catabolic process"/>
    <property type="evidence" value="ECO:0007669"/>
    <property type="project" value="UniProtKB-UniPathway"/>
</dbReference>
<dbReference type="GO" id="GO:0016052">
    <property type="term" value="P:carbohydrate catabolic process"/>
    <property type="evidence" value="ECO:0007669"/>
    <property type="project" value="UniProtKB-ARBA"/>
</dbReference>
<dbReference type="NCBIfam" id="TIGR03168">
    <property type="entry name" value="1-PFK"/>
    <property type="match status" value="1"/>
</dbReference>
<dbReference type="InterPro" id="IPR017583">
    <property type="entry name" value="Tagatose/fructose_Pkinase"/>
</dbReference>
<dbReference type="OMA" id="DDWLCVS"/>
<evidence type="ECO:0000313" key="13">
    <source>
        <dbReference type="Proteomes" id="UP000472573"/>
    </source>
</evidence>
<evidence type="ECO:0000256" key="6">
    <source>
        <dbReference type="ARBA" id="ARBA00022840"/>
    </source>
</evidence>
<reference evidence="9 12" key="1">
    <citation type="submission" date="2017-05" db="EMBL/GenBank/DDBJ databases">
        <title>Genome sequence of Pediococcus pentosaceus strain SRCM100892.</title>
        <authorList>
            <person name="Cho S.H."/>
        </authorList>
    </citation>
    <scope>NUCLEOTIDE SEQUENCE [LARGE SCALE GENOMIC DNA]</scope>
    <source>
        <strain evidence="9 12">SRCM100892</strain>
    </source>
</reference>
<evidence type="ECO:0000256" key="4">
    <source>
        <dbReference type="ARBA" id="ARBA00022741"/>
    </source>
</evidence>
<keyword evidence="6 7" id="KW-0067">ATP-binding</keyword>
<dbReference type="PIRSF" id="PIRSF000535">
    <property type="entry name" value="1PFK/6PFK/LacC"/>
    <property type="match status" value="1"/>
</dbReference>
<evidence type="ECO:0000256" key="1">
    <source>
        <dbReference type="ARBA" id="ARBA00005380"/>
    </source>
</evidence>
<reference evidence="10" key="2">
    <citation type="submission" date="2019-10" db="EMBL/GenBank/DDBJ databases">
        <authorList>
            <person name="Irmler S."/>
            <person name="Berthoud H."/>
            <person name="Roetschi A."/>
            <person name="Arias E."/>
            <person name="Shani N."/>
            <person name="Wuethrich D."/>
            <person name="Bruggmann R."/>
        </authorList>
    </citation>
    <scope>NUCLEOTIDE SEQUENCE</scope>
    <source>
        <strain evidence="10">FAM13073</strain>
    </source>
</reference>
<dbReference type="Proteomes" id="UP000743107">
    <property type="component" value="Unassembled WGS sequence"/>
</dbReference>
<dbReference type="EMBL" id="JADOFV010000005">
    <property type="protein sequence ID" value="MBF7127956.1"/>
    <property type="molecule type" value="Genomic_DNA"/>
</dbReference>
<evidence type="ECO:0000313" key="9">
    <source>
        <dbReference type="EMBL" id="ARW20591.1"/>
    </source>
</evidence>
<dbReference type="Gene3D" id="3.40.1190.20">
    <property type="match status" value="1"/>
</dbReference>
<comment type="similarity">
    <text evidence="7">Belongs to the carbohydrate kinase PfkB family. LacC subfamily.</text>
</comment>
<reference evidence="10" key="3">
    <citation type="submission" date="2019-12" db="EMBL/GenBank/DDBJ databases">
        <title>SpeciesPrimer: A bioinformatics pipeline dedicated to the design of qPCR primers for the quantification of bacterial species.</title>
        <authorList>
            <person name="Dreier M."/>
            <person name="Berthoud H."/>
            <person name="Shani N."/>
            <person name="Wechsler D."/>
            <person name="Junier P."/>
        </authorList>
    </citation>
    <scope>NUCLEOTIDE SEQUENCE</scope>
    <source>
        <strain evidence="10">FAM13073</strain>
    </source>
</reference>
<feature type="domain" description="Carbohydrate kinase PfkB" evidence="8">
    <location>
        <begin position="11"/>
        <end position="290"/>
    </location>
</feature>
<dbReference type="PANTHER" id="PTHR46566">
    <property type="entry name" value="1-PHOSPHOFRUCTOKINASE-RELATED"/>
    <property type="match status" value="1"/>
</dbReference>
<accession>A0A1Y0VQW1</accession>
<dbReference type="GO" id="GO:0005988">
    <property type="term" value="P:lactose metabolic process"/>
    <property type="evidence" value="ECO:0007669"/>
    <property type="project" value="UniProtKB-KW"/>
</dbReference>
<keyword evidence="13" id="KW-1185">Reference proteome</keyword>
<reference evidence="13" key="4">
    <citation type="submission" date="2020-03" db="EMBL/GenBank/DDBJ databases">
        <title>SpeciesPrimer: A bioinformatics pipeline dedicated to the design of qPCR primers for the quantification of bacterial species.</title>
        <authorList>
            <person name="Dreier M."/>
            <person name="Berthoud H."/>
            <person name="Shani N."/>
            <person name="Wechsler D."/>
            <person name="Junier P."/>
        </authorList>
    </citation>
    <scope>NUCLEOTIDE SEQUENCE [LARGE SCALE GENOMIC DNA]</scope>
    <source>
        <strain evidence="13">FAM13073</strain>
    </source>
</reference>
<dbReference type="GO" id="GO:0005524">
    <property type="term" value="F:ATP binding"/>
    <property type="evidence" value="ECO:0007669"/>
    <property type="project" value="UniProtKB-KW"/>
</dbReference>
<dbReference type="InterPro" id="IPR022463">
    <property type="entry name" value="1-PFruKinase"/>
</dbReference>
<dbReference type="InterPro" id="IPR029056">
    <property type="entry name" value="Ribokinase-like"/>
</dbReference>
<dbReference type="AlphaFoldDB" id="A0A1Y0VQW1"/>
<evidence type="ECO:0000256" key="3">
    <source>
        <dbReference type="ARBA" id="ARBA00022736"/>
    </source>
</evidence>
<keyword evidence="3 7" id="KW-0423">Lactose metabolism</keyword>
<proteinExistence type="inferred from homology"/>
<evidence type="ECO:0000256" key="5">
    <source>
        <dbReference type="ARBA" id="ARBA00022777"/>
    </source>
</evidence>
<keyword evidence="2 7" id="KW-0808">Transferase</keyword>
<keyword evidence="4 7" id="KW-0547">Nucleotide-binding</keyword>
<dbReference type="PANTHER" id="PTHR46566:SF1">
    <property type="entry name" value="1-PHOSPHOFRUCTOKINASE"/>
    <property type="match status" value="1"/>
</dbReference>
<protein>
    <recommendedName>
        <fullName evidence="7">Tagatose-6-phosphate kinase</fullName>
        <ecNumber evidence="7">2.7.1.144</ecNumber>
    </recommendedName>
</protein>
<organism evidence="9 12">
    <name type="scientific">Pediococcus pentosaceus</name>
    <dbReference type="NCBI Taxonomy" id="1255"/>
    <lineage>
        <taxon>Bacteria</taxon>
        <taxon>Bacillati</taxon>
        <taxon>Bacillota</taxon>
        <taxon>Bacilli</taxon>
        <taxon>Lactobacillales</taxon>
        <taxon>Lactobacillaceae</taxon>
        <taxon>Pediococcus</taxon>
    </lineage>
</organism>
<dbReference type="Proteomes" id="UP000196118">
    <property type="component" value="Chromosome"/>
</dbReference>
<reference evidence="11" key="5">
    <citation type="submission" date="2020-11" db="EMBL/GenBank/DDBJ databases">
        <title>Antibiotic susceptibility profiles of Pediococcus pentosaceus from various origins and their implications for the safety assessment of strains with food-technology applications.</title>
        <authorList>
            <person name="Shani N."/>
            <person name="Oberhaensli S."/>
            <person name="Arias E."/>
        </authorList>
    </citation>
    <scope>NUCLEOTIDE SEQUENCE</scope>
    <source>
        <strain evidence="11">FAM 19164</strain>
    </source>
</reference>